<evidence type="ECO:0000313" key="3">
    <source>
        <dbReference type="Proteomes" id="UP001200145"/>
    </source>
</evidence>
<name>A0ABS9BJP4_9BACT</name>
<dbReference type="InterPro" id="IPR037523">
    <property type="entry name" value="VOC_core"/>
</dbReference>
<gene>
    <name evidence="2" type="ORF">L0U88_14365</name>
</gene>
<dbReference type="InterPro" id="IPR029068">
    <property type="entry name" value="Glyas_Bleomycin-R_OHBP_Dase"/>
</dbReference>
<dbReference type="Gene3D" id="3.10.180.10">
    <property type="entry name" value="2,3-Dihydroxybiphenyl 1,2-Dioxygenase, domain 1"/>
    <property type="match status" value="1"/>
</dbReference>
<dbReference type="InterPro" id="IPR050383">
    <property type="entry name" value="GlyoxalaseI/FosfomycinResist"/>
</dbReference>
<dbReference type="Pfam" id="PF00903">
    <property type="entry name" value="Glyoxalase"/>
    <property type="match status" value="1"/>
</dbReference>
<sequence>MKPSTTNPPTACISRMLIALAIGFLCLSLTNKTQAQKNRKPSKTNSAMQIRINHIALYVTNLETSTNFYRDVIGLDTIPEPFHDGRHTWFSVSENAHLHLISGRANPPEAEKNTHLCFSTGKMDELLEKLKAKGIHYEDWPGKAFTVTKRVDGIRQIYLKDPDGYWIEINDDF</sequence>
<dbReference type="InterPro" id="IPR004360">
    <property type="entry name" value="Glyas_Fos-R_dOase_dom"/>
</dbReference>
<organism evidence="2 3">
    <name type="scientific">Flavihumibacter fluminis</name>
    <dbReference type="NCBI Taxonomy" id="2909236"/>
    <lineage>
        <taxon>Bacteria</taxon>
        <taxon>Pseudomonadati</taxon>
        <taxon>Bacteroidota</taxon>
        <taxon>Chitinophagia</taxon>
        <taxon>Chitinophagales</taxon>
        <taxon>Chitinophagaceae</taxon>
        <taxon>Flavihumibacter</taxon>
    </lineage>
</organism>
<dbReference type="PANTHER" id="PTHR21366">
    <property type="entry name" value="GLYOXALASE FAMILY PROTEIN"/>
    <property type="match status" value="1"/>
</dbReference>
<keyword evidence="3" id="KW-1185">Reference proteome</keyword>
<protein>
    <submittedName>
        <fullName evidence="2">VOC family protein</fullName>
    </submittedName>
</protein>
<dbReference type="Proteomes" id="UP001200145">
    <property type="component" value="Unassembled WGS sequence"/>
</dbReference>
<accession>A0ABS9BJP4</accession>
<feature type="domain" description="VOC" evidence="1">
    <location>
        <begin position="51"/>
        <end position="172"/>
    </location>
</feature>
<dbReference type="EMBL" id="JAKEVY010000003">
    <property type="protein sequence ID" value="MCF1715820.1"/>
    <property type="molecule type" value="Genomic_DNA"/>
</dbReference>
<dbReference type="RefSeq" id="WP_234866768.1">
    <property type="nucleotide sequence ID" value="NZ_JAKEVY010000003.1"/>
</dbReference>
<comment type="caution">
    <text evidence="2">The sequence shown here is derived from an EMBL/GenBank/DDBJ whole genome shotgun (WGS) entry which is preliminary data.</text>
</comment>
<proteinExistence type="predicted"/>
<dbReference type="PANTHER" id="PTHR21366:SF22">
    <property type="entry name" value="VOC DOMAIN-CONTAINING PROTEIN"/>
    <property type="match status" value="1"/>
</dbReference>
<reference evidence="2 3" key="1">
    <citation type="submission" date="2022-01" db="EMBL/GenBank/DDBJ databases">
        <title>Flavihumibacter sp. nov., isolated from sediment of a river.</title>
        <authorList>
            <person name="Liu H."/>
        </authorList>
    </citation>
    <scope>NUCLEOTIDE SEQUENCE [LARGE SCALE GENOMIC DNA]</scope>
    <source>
        <strain evidence="2 3">RY-1</strain>
    </source>
</reference>
<dbReference type="SUPFAM" id="SSF54593">
    <property type="entry name" value="Glyoxalase/Bleomycin resistance protein/Dihydroxybiphenyl dioxygenase"/>
    <property type="match status" value="1"/>
</dbReference>
<dbReference type="PROSITE" id="PS51819">
    <property type="entry name" value="VOC"/>
    <property type="match status" value="1"/>
</dbReference>
<evidence type="ECO:0000313" key="2">
    <source>
        <dbReference type="EMBL" id="MCF1715820.1"/>
    </source>
</evidence>
<evidence type="ECO:0000259" key="1">
    <source>
        <dbReference type="PROSITE" id="PS51819"/>
    </source>
</evidence>